<comment type="pathway">
    <text evidence="2 7">Isoprenoid biosynthesis; isopentenyl diphosphate biosynthesis via DXP pathway; isopentenyl diphosphate from 1-deoxy-D-xylulose 5-phosphate: step 2/6.</text>
</comment>
<organism evidence="8 9">
    <name type="scientific">Candidatus Photodesmus katoptron Akat1</name>
    <dbReference type="NCBI Taxonomy" id="1236703"/>
    <lineage>
        <taxon>Bacteria</taxon>
        <taxon>Pseudomonadati</taxon>
        <taxon>Pseudomonadota</taxon>
        <taxon>Gammaproteobacteria</taxon>
        <taxon>Vibrionales</taxon>
        <taxon>Vibrionaceae</taxon>
        <taxon>Candidatus Photodesmus</taxon>
    </lineage>
</organism>
<dbReference type="InterPro" id="IPR018294">
    <property type="entry name" value="ISPD_synthase_CS"/>
</dbReference>
<dbReference type="CDD" id="cd02516">
    <property type="entry name" value="CDP-ME_synthetase"/>
    <property type="match status" value="1"/>
</dbReference>
<feature type="site" description="Transition state stabilizer" evidence="7">
    <location>
        <position position="31"/>
    </location>
</feature>
<dbReference type="eggNOG" id="COG1211">
    <property type="taxonomic scope" value="Bacteria"/>
</dbReference>
<dbReference type="RefSeq" id="WP_016503551.1">
    <property type="nucleotide sequence ID" value="NZ_AMSD01000001.1"/>
</dbReference>
<comment type="caution">
    <text evidence="8">The sequence shown here is derived from an EMBL/GenBank/DDBJ whole genome shotgun (WGS) entry which is preliminary data.</text>
</comment>
<keyword evidence="9" id="KW-1185">Reference proteome</keyword>
<comment type="similarity">
    <text evidence="3 7">Belongs to the IspD/TarI cytidylyltransferase family. IspD subfamily.</text>
</comment>
<dbReference type="NCBIfam" id="TIGR00453">
    <property type="entry name" value="ispD"/>
    <property type="match status" value="1"/>
</dbReference>
<dbReference type="GO" id="GO:0019288">
    <property type="term" value="P:isopentenyl diphosphate biosynthetic process, methylerythritol 4-phosphate pathway"/>
    <property type="evidence" value="ECO:0007669"/>
    <property type="project" value="UniProtKB-UniRule"/>
</dbReference>
<dbReference type="InterPro" id="IPR034683">
    <property type="entry name" value="IspD/TarI"/>
</dbReference>
<dbReference type="Proteomes" id="UP000053688">
    <property type="component" value="Unassembled WGS sequence"/>
</dbReference>
<feature type="site" description="Transition state stabilizer" evidence="7">
    <location>
        <position position="24"/>
    </location>
</feature>
<evidence type="ECO:0000313" key="8">
    <source>
        <dbReference type="EMBL" id="EPE37753.1"/>
    </source>
</evidence>
<dbReference type="InterPro" id="IPR001228">
    <property type="entry name" value="IspD"/>
</dbReference>
<protein>
    <recommendedName>
        <fullName evidence="7">2-C-methyl-D-erythritol 4-phosphate cytidylyltransferase</fullName>
        <ecNumber evidence="7">2.7.7.60</ecNumber>
    </recommendedName>
    <alternativeName>
        <fullName evidence="7">4-diphosphocytidyl-2C-methyl-D-erythritol synthase</fullName>
    </alternativeName>
    <alternativeName>
        <fullName evidence="7">MEP cytidylyltransferase</fullName>
        <shortName evidence="7">MCT</shortName>
    </alternativeName>
</protein>
<accession>S3EHU8</accession>
<dbReference type="PATRIC" id="fig|1236703.3.peg.203"/>
<evidence type="ECO:0000256" key="4">
    <source>
        <dbReference type="ARBA" id="ARBA00022679"/>
    </source>
</evidence>
<dbReference type="InterPro" id="IPR029044">
    <property type="entry name" value="Nucleotide-diphossugar_trans"/>
</dbReference>
<feature type="site" description="Positions MEP for the nucleophilic attack" evidence="7">
    <location>
        <position position="163"/>
    </location>
</feature>
<sequence length="240" mass="27025">MNQNRILSVKSIVAIVPAAGVGSRMKTSIPKQYLMLSGKTVLEYSVEKLLSHPLINKIVIAIADFDPYYPELSLSSNPDVIKVSGGKDRANSVLSALKYVKEHRLSKWVIVHDVVRPCIQLSDINKLIKKALNHDVGAILSIPVRDTIKYADKQKNVRYTLDRSSLWHALTPQMFKTEILFHALDKALSLGLKITDESSALENLEKRPALVIGRADNIKITQREDLYLANFFYFIKNNLV</sequence>
<dbReference type="Pfam" id="PF01128">
    <property type="entry name" value="IspD"/>
    <property type="match status" value="1"/>
</dbReference>
<keyword evidence="6 7" id="KW-0414">Isoprene biosynthesis</keyword>
<dbReference type="Gene3D" id="3.90.550.10">
    <property type="entry name" value="Spore Coat Polysaccharide Biosynthesis Protein SpsA, Chain A"/>
    <property type="match status" value="1"/>
</dbReference>
<dbReference type="HAMAP" id="MF_00108">
    <property type="entry name" value="IspD"/>
    <property type="match status" value="1"/>
</dbReference>
<evidence type="ECO:0000256" key="7">
    <source>
        <dbReference type="HAMAP-Rule" id="MF_00108"/>
    </source>
</evidence>
<dbReference type="EC" id="2.7.7.60" evidence="7"/>
<dbReference type="PROSITE" id="PS01295">
    <property type="entry name" value="ISPD"/>
    <property type="match status" value="1"/>
</dbReference>
<evidence type="ECO:0000256" key="5">
    <source>
        <dbReference type="ARBA" id="ARBA00022695"/>
    </source>
</evidence>
<dbReference type="SUPFAM" id="SSF53448">
    <property type="entry name" value="Nucleotide-diphospho-sugar transferases"/>
    <property type="match status" value="1"/>
</dbReference>
<evidence type="ECO:0000256" key="3">
    <source>
        <dbReference type="ARBA" id="ARBA00009789"/>
    </source>
</evidence>
<proteinExistence type="inferred from homology"/>
<name>S3EHU8_9GAMM</name>
<reference evidence="8 9" key="1">
    <citation type="journal article" date="2014" name="Environ. Microbiol.">
        <title>Genomic signatures of obligate host dependence in the luminous bacterial symbiont of a vertebrate.</title>
        <authorList>
            <person name="Hendry T.A."/>
            <person name="de Wet J.R."/>
            <person name="Dunlap P.V."/>
        </authorList>
    </citation>
    <scope>NUCLEOTIDE SEQUENCE [LARGE SCALE GENOMIC DNA]</scope>
    <source>
        <strain evidence="8 9">Akat1</strain>
    </source>
</reference>
<dbReference type="InterPro" id="IPR050088">
    <property type="entry name" value="IspD/TarI_cytidylyltransf_bact"/>
</dbReference>
<dbReference type="PANTHER" id="PTHR32125">
    <property type="entry name" value="2-C-METHYL-D-ERYTHRITOL 4-PHOSPHATE CYTIDYLYLTRANSFERASE, CHLOROPLASTIC"/>
    <property type="match status" value="1"/>
</dbReference>
<dbReference type="GO" id="GO:0050518">
    <property type="term" value="F:2-C-methyl-D-erythritol 4-phosphate cytidylyltransferase activity"/>
    <property type="evidence" value="ECO:0007669"/>
    <property type="project" value="UniProtKB-UniRule"/>
</dbReference>
<evidence type="ECO:0000256" key="2">
    <source>
        <dbReference type="ARBA" id="ARBA00004787"/>
    </source>
</evidence>
<feature type="site" description="Positions MEP for the nucleophilic attack" evidence="7">
    <location>
        <position position="219"/>
    </location>
</feature>
<comment type="catalytic activity">
    <reaction evidence="1 7">
        <text>2-C-methyl-D-erythritol 4-phosphate + CTP + H(+) = 4-CDP-2-C-methyl-D-erythritol + diphosphate</text>
        <dbReference type="Rhea" id="RHEA:13429"/>
        <dbReference type="ChEBI" id="CHEBI:15378"/>
        <dbReference type="ChEBI" id="CHEBI:33019"/>
        <dbReference type="ChEBI" id="CHEBI:37563"/>
        <dbReference type="ChEBI" id="CHEBI:57823"/>
        <dbReference type="ChEBI" id="CHEBI:58262"/>
        <dbReference type="EC" id="2.7.7.60"/>
    </reaction>
</comment>
<dbReference type="STRING" id="28176.CF66_2208"/>
<dbReference type="EMBL" id="AMSD01000001">
    <property type="protein sequence ID" value="EPE37753.1"/>
    <property type="molecule type" value="Genomic_DNA"/>
</dbReference>
<keyword evidence="4 7" id="KW-0808">Transferase</keyword>
<dbReference type="FunFam" id="3.90.550.10:FF:000003">
    <property type="entry name" value="2-C-methyl-D-erythritol 4-phosphate cytidylyltransferase"/>
    <property type="match status" value="1"/>
</dbReference>
<evidence type="ECO:0000313" key="9">
    <source>
        <dbReference type="Proteomes" id="UP000053688"/>
    </source>
</evidence>
<evidence type="ECO:0000256" key="1">
    <source>
        <dbReference type="ARBA" id="ARBA00001282"/>
    </source>
</evidence>
<dbReference type="PANTHER" id="PTHR32125:SF4">
    <property type="entry name" value="2-C-METHYL-D-ERYTHRITOL 4-PHOSPHATE CYTIDYLYLTRANSFERASE, CHLOROPLASTIC"/>
    <property type="match status" value="1"/>
</dbReference>
<dbReference type="AlphaFoldDB" id="S3EHU8"/>
<dbReference type="UniPathway" id="UPA00056">
    <property type="reaction ID" value="UER00093"/>
</dbReference>
<evidence type="ECO:0000256" key="6">
    <source>
        <dbReference type="ARBA" id="ARBA00023229"/>
    </source>
</evidence>
<gene>
    <name evidence="7 8" type="primary">ispD</name>
    <name evidence="8" type="ORF">O1U_0212</name>
</gene>
<keyword evidence="5 7" id="KW-0548">Nucleotidyltransferase</keyword>
<comment type="function">
    <text evidence="7">Catalyzes the formation of 4-diphosphocytidyl-2-C-methyl-D-erythritol from CTP and 2-C-methyl-D-erythritol 4-phosphate (MEP).</text>
</comment>